<protein>
    <recommendedName>
        <fullName evidence="5">Secreted protein</fullName>
    </recommendedName>
</protein>
<sequence length="93" mass="10509">MSLPSSLLSLLFTVVAAAARRCRCRSSRSPGYQYTDRPLPGGTAKIDSRWSIEREKGKKKNKRKRRKKKKNAEEEKILRAVLARVSSPPTGRP</sequence>
<evidence type="ECO:0000313" key="3">
    <source>
        <dbReference type="EMBL" id="RRT67620.1"/>
    </source>
</evidence>
<dbReference type="Proteomes" id="UP000287651">
    <property type="component" value="Unassembled WGS sequence"/>
</dbReference>
<feature type="signal peptide" evidence="2">
    <location>
        <begin position="1"/>
        <end position="19"/>
    </location>
</feature>
<comment type="caution">
    <text evidence="3">The sequence shown here is derived from an EMBL/GenBank/DDBJ whole genome shotgun (WGS) entry which is preliminary data.</text>
</comment>
<feature type="compositionally biased region" description="Basic residues" evidence="1">
    <location>
        <begin position="57"/>
        <end position="70"/>
    </location>
</feature>
<organism evidence="3 4">
    <name type="scientific">Ensete ventricosum</name>
    <name type="common">Abyssinian banana</name>
    <name type="synonym">Musa ensete</name>
    <dbReference type="NCBI Taxonomy" id="4639"/>
    <lineage>
        <taxon>Eukaryota</taxon>
        <taxon>Viridiplantae</taxon>
        <taxon>Streptophyta</taxon>
        <taxon>Embryophyta</taxon>
        <taxon>Tracheophyta</taxon>
        <taxon>Spermatophyta</taxon>
        <taxon>Magnoliopsida</taxon>
        <taxon>Liliopsida</taxon>
        <taxon>Zingiberales</taxon>
        <taxon>Musaceae</taxon>
        <taxon>Ensete</taxon>
    </lineage>
</organism>
<evidence type="ECO:0000313" key="4">
    <source>
        <dbReference type="Proteomes" id="UP000287651"/>
    </source>
</evidence>
<feature type="region of interest" description="Disordered" evidence="1">
    <location>
        <begin position="26"/>
        <end position="93"/>
    </location>
</feature>
<feature type="chain" id="PRO_5019225234" description="Secreted protein" evidence="2">
    <location>
        <begin position="20"/>
        <end position="93"/>
    </location>
</feature>
<keyword evidence="2" id="KW-0732">Signal</keyword>
<name>A0A426ZUI2_ENSVE</name>
<evidence type="ECO:0000256" key="2">
    <source>
        <dbReference type="SAM" id="SignalP"/>
    </source>
</evidence>
<evidence type="ECO:0000256" key="1">
    <source>
        <dbReference type="SAM" id="MobiDB-lite"/>
    </source>
</evidence>
<reference evidence="3 4" key="1">
    <citation type="journal article" date="2014" name="Agronomy (Basel)">
        <title>A Draft Genome Sequence for Ensete ventricosum, the Drought-Tolerant Tree Against Hunger.</title>
        <authorList>
            <person name="Harrison J."/>
            <person name="Moore K.A."/>
            <person name="Paszkiewicz K."/>
            <person name="Jones T."/>
            <person name="Grant M."/>
            <person name="Ambacheew D."/>
            <person name="Muzemil S."/>
            <person name="Studholme D.J."/>
        </authorList>
    </citation>
    <scope>NUCLEOTIDE SEQUENCE [LARGE SCALE GENOMIC DNA]</scope>
</reference>
<dbReference type="EMBL" id="AMZH03004977">
    <property type="protein sequence ID" value="RRT67620.1"/>
    <property type="molecule type" value="Genomic_DNA"/>
</dbReference>
<evidence type="ECO:0008006" key="5">
    <source>
        <dbReference type="Google" id="ProtNLM"/>
    </source>
</evidence>
<accession>A0A426ZUI2</accession>
<gene>
    <name evidence="3" type="ORF">B296_00039097</name>
</gene>
<dbReference type="AlphaFoldDB" id="A0A426ZUI2"/>
<proteinExistence type="predicted"/>
<feature type="compositionally biased region" description="Basic and acidic residues" evidence="1">
    <location>
        <begin position="46"/>
        <end position="56"/>
    </location>
</feature>